<reference evidence="2" key="2">
    <citation type="submission" date="2020-09" db="EMBL/GenBank/DDBJ databases">
        <authorList>
            <person name="Sun Q."/>
            <person name="Zhou Y."/>
        </authorList>
    </citation>
    <scope>NUCLEOTIDE SEQUENCE</scope>
    <source>
        <strain evidence="2">CGMCC 1.12919</strain>
    </source>
</reference>
<dbReference type="EMBL" id="BMGG01000011">
    <property type="protein sequence ID" value="GGC90097.1"/>
    <property type="molecule type" value="Genomic_DNA"/>
</dbReference>
<sequence>MNEGAEASPIGRSAGLRKGLGRQREDAAAATLGPDDTWCDQISLAHTPGRRRALFMPPQRRAMRASVSRKLNGLTM</sequence>
<accession>A0A916UW53</accession>
<name>A0A916UW53_9HYPH</name>
<feature type="region of interest" description="Disordered" evidence="1">
    <location>
        <begin position="50"/>
        <end position="76"/>
    </location>
</feature>
<dbReference type="AlphaFoldDB" id="A0A916UW53"/>
<protein>
    <submittedName>
        <fullName evidence="2">Uncharacterized protein</fullName>
    </submittedName>
</protein>
<reference evidence="2" key="1">
    <citation type="journal article" date="2014" name="Int. J. Syst. Evol. Microbiol.">
        <title>Complete genome sequence of Corynebacterium casei LMG S-19264T (=DSM 44701T), isolated from a smear-ripened cheese.</title>
        <authorList>
            <consortium name="US DOE Joint Genome Institute (JGI-PGF)"/>
            <person name="Walter F."/>
            <person name="Albersmeier A."/>
            <person name="Kalinowski J."/>
            <person name="Ruckert C."/>
        </authorList>
    </citation>
    <scope>NUCLEOTIDE SEQUENCE</scope>
    <source>
        <strain evidence="2">CGMCC 1.12919</strain>
    </source>
</reference>
<dbReference type="Proteomes" id="UP000637002">
    <property type="component" value="Unassembled WGS sequence"/>
</dbReference>
<feature type="region of interest" description="Disordered" evidence="1">
    <location>
        <begin position="1"/>
        <end position="34"/>
    </location>
</feature>
<evidence type="ECO:0000313" key="3">
    <source>
        <dbReference type="Proteomes" id="UP000637002"/>
    </source>
</evidence>
<evidence type="ECO:0000256" key="1">
    <source>
        <dbReference type="SAM" id="MobiDB-lite"/>
    </source>
</evidence>
<proteinExistence type="predicted"/>
<organism evidence="2 3">
    <name type="scientific">Chelatococcus reniformis</name>
    <dbReference type="NCBI Taxonomy" id="1494448"/>
    <lineage>
        <taxon>Bacteria</taxon>
        <taxon>Pseudomonadati</taxon>
        <taxon>Pseudomonadota</taxon>
        <taxon>Alphaproteobacteria</taxon>
        <taxon>Hyphomicrobiales</taxon>
        <taxon>Chelatococcaceae</taxon>
        <taxon>Chelatococcus</taxon>
    </lineage>
</organism>
<keyword evidence="3" id="KW-1185">Reference proteome</keyword>
<evidence type="ECO:0000313" key="2">
    <source>
        <dbReference type="EMBL" id="GGC90097.1"/>
    </source>
</evidence>
<comment type="caution">
    <text evidence="2">The sequence shown here is derived from an EMBL/GenBank/DDBJ whole genome shotgun (WGS) entry which is preliminary data.</text>
</comment>
<gene>
    <name evidence="2" type="ORF">GCM10010994_54910</name>
</gene>